<comment type="subcellular location">
    <subcellularLocation>
        <location evidence="1">Endomembrane system</location>
        <topology evidence="1">Multi-pass membrane protein</topology>
    </subcellularLocation>
</comment>
<evidence type="ECO:0000259" key="6">
    <source>
        <dbReference type="Pfam" id="PF06803"/>
    </source>
</evidence>
<evidence type="ECO:0000256" key="3">
    <source>
        <dbReference type="ARBA" id="ARBA00022989"/>
    </source>
</evidence>
<dbReference type="InterPro" id="IPR016983">
    <property type="entry name" value="UCP031804"/>
</dbReference>
<evidence type="ECO:0000256" key="4">
    <source>
        <dbReference type="ARBA" id="ARBA00023136"/>
    </source>
</evidence>
<evidence type="ECO:0000313" key="8">
    <source>
        <dbReference type="Proteomes" id="UP001170481"/>
    </source>
</evidence>
<organism evidence="7 8">
    <name type="scientific">Cobetia amphilecti</name>
    <dbReference type="NCBI Taxonomy" id="1055104"/>
    <lineage>
        <taxon>Bacteria</taxon>
        <taxon>Pseudomonadati</taxon>
        <taxon>Pseudomonadota</taxon>
        <taxon>Gammaproteobacteria</taxon>
        <taxon>Oceanospirillales</taxon>
        <taxon>Halomonadaceae</taxon>
        <taxon>Cobetia</taxon>
    </lineage>
</organism>
<feature type="region of interest" description="Disordered" evidence="5">
    <location>
        <begin position="1"/>
        <end position="38"/>
    </location>
</feature>
<dbReference type="PIRSF" id="PIRSF031804">
    <property type="entry name" value="UCP031804"/>
    <property type="match status" value="1"/>
</dbReference>
<keyword evidence="3" id="KW-1133">Transmembrane helix</keyword>
<gene>
    <name evidence="7" type="ORF">Q4535_02290</name>
</gene>
<evidence type="ECO:0000256" key="2">
    <source>
        <dbReference type="ARBA" id="ARBA00022692"/>
    </source>
</evidence>
<dbReference type="Pfam" id="PF06803">
    <property type="entry name" value="DUF1232"/>
    <property type="match status" value="1"/>
</dbReference>
<keyword evidence="2" id="KW-0812">Transmembrane</keyword>
<dbReference type="InterPro" id="IPR010652">
    <property type="entry name" value="DUF1232"/>
</dbReference>
<reference evidence="7" key="1">
    <citation type="submission" date="2023-07" db="EMBL/GenBank/DDBJ databases">
        <title>Genome content predicts the carbon catabolic preferences of heterotrophic bacteria.</title>
        <authorList>
            <person name="Gralka M."/>
        </authorList>
    </citation>
    <scope>NUCLEOTIDE SEQUENCE</scope>
    <source>
        <strain evidence="7">C2R13</strain>
    </source>
</reference>
<name>A0AAP4TVI3_9GAMM</name>
<dbReference type="AlphaFoldDB" id="A0AAP4TVI3"/>
<proteinExistence type="predicted"/>
<dbReference type="Proteomes" id="UP001170481">
    <property type="component" value="Unassembled WGS sequence"/>
</dbReference>
<dbReference type="EMBL" id="JAUORK010000002">
    <property type="protein sequence ID" value="MDO6670939.1"/>
    <property type="molecule type" value="Genomic_DNA"/>
</dbReference>
<evidence type="ECO:0000313" key="7">
    <source>
        <dbReference type="EMBL" id="MDO6670939.1"/>
    </source>
</evidence>
<evidence type="ECO:0000256" key="5">
    <source>
        <dbReference type="SAM" id="MobiDB-lite"/>
    </source>
</evidence>
<dbReference type="GO" id="GO:0012505">
    <property type="term" value="C:endomembrane system"/>
    <property type="evidence" value="ECO:0007669"/>
    <property type="project" value="UniProtKB-SubCell"/>
</dbReference>
<sequence length="146" mass="16010">MTNETIIAAEPPETLRLPAPDPLAQTGDGSRPHQEALDAHAEDYSEAGFWRKVSGAARKAGKRVLNPAFRMYFAAQDPDTPLWARTTIYGALGYFISPIDGLPDFTPLLGYTDDLTLMAGAVAIVAAHIKPEHSERAETTLKRWFD</sequence>
<accession>A0AAP4TVI3</accession>
<comment type="caution">
    <text evidence="7">The sequence shown here is derived from an EMBL/GenBank/DDBJ whole genome shotgun (WGS) entry which is preliminary data.</text>
</comment>
<feature type="domain" description="DUF1232" evidence="6">
    <location>
        <begin position="85"/>
        <end position="119"/>
    </location>
</feature>
<evidence type="ECO:0000256" key="1">
    <source>
        <dbReference type="ARBA" id="ARBA00004127"/>
    </source>
</evidence>
<keyword evidence="4" id="KW-0472">Membrane</keyword>
<protein>
    <submittedName>
        <fullName evidence="7">YkvA family protein</fullName>
    </submittedName>
</protein>
<dbReference type="RefSeq" id="WP_303592789.1">
    <property type="nucleotide sequence ID" value="NZ_JAUORK010000002.1"/>
</dbReference>